<evidence type="ECO:0000313" key="2">
    <source>
        <dbReference type="EMBL" id="CAI9285565.1"/>
    </source>
</evidence>
<name>A0AA36E8Y1_LACSI</name>
<dbReference type="AlphaFoldDB" id="A0AA36E8Y1"/>
<dbReference type="EMBL" id="OX465081">
    <property type="protein sequence ID" value="CAI9285565.1"/>
    <property type="molecule type" value="Genomic_DNA"/>
</dbReference>
<keyword evidence="3" id="KW-1185">Reference proteome</keyword>
<sequence>MAGDVPVASGTLERSLLRPMHSLDVGKTSVQEERSSNRTPVSQTLSSSATETVATYIANIWRPTANPVPQVAIVTKTPQIIATQQKKTSLFRSKNPSRKLPAPDPGSLTICSHSHNIP</sequence>
<organism evidence="2 3">
    <name type="scientific">Lactuca saligna</name>
    <name type="common">Willowleaf lettuce</name>
    <dbReference type="NCBI Taxonomy" id="75948"/>
    <lineage>
        <taxon>Eukaryota</taxon>
        <taxon>Viridiplantae</taxon>
        <taxon>Streptophyta</taxon>
        <taxon>Embryophyta</taxon>
        <taxon>Tracheophyta</taxon>
        <taxon>Spermatophyta</taxon>
        <taxon>Magnoliopsida</taxon>
        <taxon>eudicotyledons</taxon>
        <taxon>Gunneridae</taxon>
        <taxon>Pentapetalae</taxon>
        <taxon>asterids</taxon>
        <taxon>campanulids</taxon>
        <taxon>Asterales</taxon>
        <taxon>Asteraceae</taxon>
        <taxon>Cichorioideae</taxon>
        <taxon>Cichorieae</taxon>
        <taxon>Lactucinae</taxon>
        <taxon>Lactuca</taxon>
    </lineage>
</organism>
<protein>
    <submittedName>
        <fullName evidence="2">Uncharacterized protein</fullName>
    </submittedName>
</protein>
<evidence type="ECO:0000256" key="1">
    <source>
        <dbReference type="SAM" id="MobiDB-lite"/>
    </source>
</evidence>
<feature type="region of interest" description="Disordered" evidence="1">
    <location>
        <begin position="1"/>
        <end position="48"/>
    </location>
</feature>
<dbReference type="Proteomes" id="UP001177003">
    <property type="component" value="Chromosome 5"/>
</dbReference>
<feature type="compositionally biased region" description="Polar residues" evidence="1">
    <location>
        <begin position="109"/>
        <end position="118"/>
    </location>
</feature>
<feature type="compositionally biased region" description="Polar residues" evidence="1">
    <location>
        <begin position="84"/>
        <end position="94"/>
    </location>
</feature>
<feature type="region of interest" description="Disordered" evidence="1">
    <location>
        <begin position="84"/>
        <end position="118"/>
    </location>
</feature>
<proteinExistence type="predicted"/>
<reference evidence="2" key="1">
    <citation type="submission" date="2023-04" db="EMBL/GenBank/DDBJ databases">
        <authorList>
            <person name="Vijverberg K."/>
            <person name="Xiong W."/>
            <person name="Schranz E."/>
        </authorList>
    </citation>
    <scope>NUCLEOTIDE SEQUENCE</scope>
</reference>
<evidence type="ECO:0000313" key="3">
    <source>
        <dbReference type="Proteomes" id="UP001177003"/>
    </source>
</evidence>
<accession>A0AA36E8Y1</accession>
<gene>
    <name evidence="2" type="ORF">LSALG_LOCUS25027</name>
</gene>
<feature type="compositionally biased region" description="Polar residues" evidence="1">
    <location>
        <begin position="37"/>
        <end position="48"/>
    </location>
</feature>